<evidence type="ECO:0000256" key="1">
    <source>
        <dbReference type="ARBA" id="ARBA00004651"/>
    </source>
</evidence>
<keyword evidence="7 13" id="KW-0067">ATP-binding</keyword>
<dbReference type="SMART" id="SM00382">
    <property type="entry name" value="AAA"/>
    <property type="match status" value="1"/>
</dbReference>
<dbReference type="Gene3D" id="3.40.50.300">
    <property type="entry name" value="P-loop containing nucleotide triphosphate hydrolases"/>
    <property type="match status" value="1"/>
</dbReference>
<keyword evidence="5 10" id="KW-0812">Transmembrane</keyword>
<comment type="subcellular location">
    <subcellularLocation>
        <location evidence="1">Cell membrane</location>
        <topology evidence="1">Multi-pass membrane protein</topology>
    </subcellularLocation>
</comment>
<dbReference type="InterPro" id="IPR010132">
    <property type="entry name" value="ATPase_T1SS_HlyB"/>
</dbReference>
<dbReference type="PROSITE" id="PS00211">
    <property type="entry name" value="ABC_TRANSPORTER_1"/>
    <property type="match status" value="1"/>
</dbReference>
<protein>
    <submittedName>
        <fullName evidence="13">Toxin RTX-I translocation ATP-binding protein</fullName>
    </submittedName>
</protein>
<comment type="caution">
    <text evidence="13">The sequence shown here is derived from an EMBL/GenBank/DDBJ whole genome shotgun (WGS) entry which is preliminary data.</text>
</comment>
<feature type="domain" description="ABC transporter" evidence="11">
    <location>
        <begin position="458"/>
        <end position="693"/>
    </location>
</feature>
<evidence type="ECO:0000256" key="8">
    <source>
        <dbReference type="ARBA" id="ARBA00022989"/>
    </source>
</evidence>
<dbReference type="SUPFAM" id="SSF90123">
    <property type="entry name" value="ABC transporter transmembrane region"/>
    <property type="match status" value="1"/>
</dbReference>
<feature type="transmembrane region" description="Helical" evidence="10">
    <location>
        <begin position="147"/>
        <end position="168"/>
    </location>
</feature>
<gene>
    <name evidence="13" type="ORF">VMB_12760</name>
</gene>
<dbReference type="InterPro" id="IPR017871">
    <property type="entry name" value="ABC_transporter-like_CS"/>
</dbReference>
<keyword evidence="4" id="KW-1003">Cell membrane</keyword>
<evidence type="ECO:0000256" key="2">
    <source>
        <dbReference type="ARBA" id="ARBA00006025"/>
    </source>
</evidence>
<dbReference type="AlphaFoldDB" id="D2YCM9"/>
<dbReference type="InterPro" id="IPR027417">
    <property type="entry name" value="P-loop_NTPase"/>
</dbReference>
<dbReference type="Gene3D" id="1.20.1560.10">
    <property type="entry name" value="ABC transporter type 1, transmembrane domain"/>
    <property type="match status" value="1"/>
</dbReference>
<dbReference type="GO" id="GO:0005524">
    <property type="term" value="F:ATP binding"/>
    <property type="evidence" value="ECO:0007669"/>
    <property type="project" value="UniProtKB-KW"/>
</dbReference>
<keyword evidence="3" id="KW-0813">Transport</keyword>
<dbReference type="InterPro" id="IPR003439">
    <property type="entry name" value="ABC_transporter-like_ATP-bd"/>
</dbReference>
<organism evidence="13 14">
    <name type="scientific">Vibrio mimicus VM603</name>
    <dbReference type="NCBI Taxonomy" id="671074"/>
    <lineage>
        <taxon>Bacteria</taxon>
        <taxon>Pseudomonadati</taxon>
        <taxon>Pseudomonadota</taxon>
        <taxon>Gammaproteobacteria</taxon>
        <taxon>Vibrionales</taxon>
        <taxon>Vibrionaceae</taxon>
        <taxon>Vibrio</taxon>
    </lineage>
</organism>
<evidence type="ECO:0000259" key="11">
    <source>
        <dbReference type="PROSITE" id="PS50893"/>
    </source>
</evidence>
<keyword evidence="8 10" id="KW-1133">Transmembrane helix</keyword>
<dbReference type="GO" id="GO:0030253">
    <property type="term" value="P:protein secretion by the type I secretion system"/>
    <property type="evidence" value="ECO:0007669"/>
    <property type="project" value="InterPro"/>
</dbReference>
<keyword evidence="6" id="KW-0547">Nucleotide-binding</keyword>
<feature type="transmembrane region" description="Helical" evidence="10">
    <location>
        <begin position="254"/>
        <end position="277"/>
    </location>
</feature>
<evidence type="ECO:0000313" key="13">
    <source>
        <dbReference type="EMBL" id="EEW07480.1"/>
    </source>
</evidence>
<dbReference type="Pfam" id="PF00005">
    <property type="entry name" value="ABC_tran"/>
    <property type="match status" value="1"/>
</dbReference>
<dbReference type="PANTHER" id="PTHR43394">
    <property type="entry name" value="ATP-DEPENDENT PERMEASE MDL1, MITOCHONDRIAL"/>
    <property type="match status" value="1"/>
</dbReference>
<evidence type="ECO:0000256" key="9">
    <source>
        <dbReference type="ARBA" id="ARBA00023136"/>
    </source>
</evidence>
<evidence type="ECO:0000256" key="7">
    <source>
        <dbReference type="ARBA" id="ARBA00022840"/>
    </source>
</evidence>
<dbReference type="NCBIfam" id="TIGR01846">
    <property type="entry name" value="type_I_sec_HlyB"/>
    <property type="match status" value="1"/>
</dbReference>
<dbReference type="SUPFAM" id="SSF52540">
    <property type="entry name" value="P-loop containing nucleoside triphosphate hydrolases"/>
    <property type="match status" value="1"/>
</dbReference>
<feature type="transmembrane region" description="Helical" evidence="10">
    <location>
        <begin position="180"/>
        <end position="198"/>
    </location>
</feature>
<dbReference type="GO" id="GO:0005886">
    <property type="term" value="C:plasma membrane"/>
    <property type="evidence" value="ECO:0007669"/>
    <property type="project" value="UniProtKB-SubCell"/>
</dbReference>
<dbReference type="InterPro" id="IPR003593">
    <property type="entry name" value="AAA+_ATPase"/>
</dbReference>
<evidence type="ECO:0000313" key="14">
    <source>
        <dbReference type="Proteomes" id="UP000004827"/>
    </source>
</evidence>
<dbReference type="InterPro" id="IPR011527">
    <property type="entry name" value="ABC1_TM_dom"/>
</dbReference>
<dbReference type="GO" id="GO:0016887">
    <property type="term" value="F:ATP hydrolysis activity"/>
    <property type="evidence" value="ECO:0007669"/>
    <property type="project" value="InterPro"/>
</dbReference>
<keyword evidence="9 10" id="KW-0472">Membrane</keyword>
<dbReference type="Proteomes" id="UP000004827">
    <property type="component" value="Unassembled WGS sequence"/>
</dbReference>
<dbReference type="EMBL" id="ACYU01000047">
    <property type="protein sequence ID" value="EEW07480.1"/>
    <property type="molecule type" value="Genomic_DNA"/>
</dbReference>
<dbReference type="GO" id="GO:0030256">
    <property type="term" value="C:type I protein secretion system complex"/>
    <property type="evidence" value="ECO:0007669"/>
    <property type="project" value="InterPro"/>
</dbReference>
<dbReference type="InterPro" id="IPR036640">
    <property type="entry name" value="ABC1_TM_sf"/>
</dbReference>
<name>D2YCM9_VIBMI</name>
<feature type="transmembrane region" description="Helical" evidence="10">
    <location>
        <begin position="283"/>
        <end position="301"/>
    </location>
</feature>
<evidence type="ECO:0000259" key="12">
    <source>
        <dbReference type="PROSITE" id="PS50929"/>
    </source>
</evidence>
<dbReference type="GO" id="GO:0015421">
    <property type="term" value="F:ABC-type oligopeptide transporter activity"/>
    <property type="evidence" value="ECO:0007669"/>
    <property type="project" value="TreeGrafter"/>
</dbReference>
<dbReference type="Gene3D" id="3.90.70.10">
    <property type="entry name" value="Cysteine proteinases"/>
    <property type="match status" value="1"/>
</dbReference>
<sequence length="705" mass="79499">MYSRCVQMKLYQKLDKCVDTLSRMEGFNGQTILLDESYTYKKRLRILKKHYKVGLKRKLINFNKLSNSEFPVIIRLYDFGYVILAGINEEKVLILRADYTSPEVFSKKFLENEWTGEVIFLKFEQGKFDFSWFVSEFLKFKLLFGKVLIYSFILQVLALINPLFFQVIMDKVLVHGNYSTLDILVVILATVSIYEVLLKGLREYLFSHTTNRIDIRLGTKLFNHLLSLPLVYFKVRKAGMIVARVRELASIREFLTSSAITLCVDVVFSAIFLVVMALLSTTLVMIIIFTIPIYVVIAWATSRKLKSAVEIQFSCGAKNTSFLTESTSGIQTIKSLSIEPAMERKWQSQVDEFAHANFKTQKITSLSNQLIQLIQKVTCAVIILVGATEVMSLRMSIGQLIAFNMLLTHIHIPLSKLVDLWQKYIQVRVGICALADIINLPGEAEQSTIELDSLRGEIIFKDVYFTYQPGQNAILSKFNLHVLPGEIIGIVGPSGSGKSTIVRLIQKLYLPSSGSIFLDGIELENIKSSSLRNKIGVVLQDNYLFNKSVRDNIASKNPTVDISVVIQAAKLAGAHEFILKLPLGYDTILSEGGESLSGGQRQRIAIARALIGEPRLLILDEATSALDDETQNILQKNMEVICSGRTVIVIAHRLSTVRNCDRIITIEHGVITEQGTHDELLARKGTYHRLWQLQKSLKHDNGELA</sequence>
<dbReference type="Pfam" id="PF00664">
    <property type="entry name" value="ABC_membrane"/>
    <property type="match status" value="1"/>
</dbReference>
<dbReference type="PANTHER" id="PTHR43394:SF1">
    <property type="entry name" value="ATP-BINDING CASSETTE SUB-FAMILY B MEMBER 10, MITOCHONDRIAL"/>
    <property type="match status" value="1"/>
</dbReference>
<accession>D2YCM9</accession>
<evidence type="ECO:0000256" key="3">
    <source>
        <dbReference type="ARBA" id="ARBA00022448"/>
    </source>
</evidence>
<reference evidence="13 14" key="1">
    <citation type="journal article" date="2009" name="BMC Evol. Biol.">
        <title>Genomic taxonomy of Vibrios.</title>
        <authorList>
            <person name="Thompson C.C."/>
            <person name="Vicente A.C."/>
            <person name="Souza R.C."/>
            <person name="Vasconcelos A.T."/>
            <person name="Vesth T."/>
            <person name="Alves N.Jr."/>
            <person name="Ussery D.W."/>
            <person name="Iida T."/>
            <person name="Thompson F.L."/>
        </authorList>
    </citation>
    <scope>NUCLEOTIDE SEQUENCE [LARGE SCALE GENOMIC DNA]</scope>
    <source>
        <strain evidence="13 14">VM603</strain>
    </source>
</reference>
<evidence type="ECO:0000256" key="6">
    <source>
        <dbReference type="ARBA" id="ARBA00022741"/>
    </source>
</evidence>
<dbReference type="PROSITE" id="PS50893">
    <property type="entry name" value="ABC_TRANSPORTER_2"/>
    <property type="match status" value="1"/>
</dbReference>
<evidence type="ECO:0000256" key="10">
    <source>
        <dbReference type="SAM" id="Phobius"/>
    </source>
</evidence>
<evidence type="ECO:0000256" key="5">
    <source>
        <dbReference type="ARBA" id="ARBA00022692"/>
    </source>
</evidence>
<dbReference type="FunFam" id="3.40.50.300:FF:000299">
    <property type="entry name" value="ABC transporter ATP-binding protein/permease"/>
    <property type="match status" value="1"/>
</dbReference>
<dbReference type="PROSITE" id="PS50929">
    <property type="entry name" value="ABC_TM1F"/>
    <property type="match status" value="1"/>
</dbReference>
<dbReference type="CDD" id="cd18588">
    <property type="entry name" value="ABC_6TM_CyaB_HlyB_like"/>
    <property type="match status" value="1"/>
</dbReference>
<comment type="similarity">
    <text evidence="2">Belongs to the ABC transporter superfamily. Protein-1 exporter (TC 3.A.1.109) family.</text>
</comment>
<proteinExistence type="inferred from homology"/>
<dbReference type="InterPro" id="IPR039421">
    <property type="entry name" value="Type_1_exporter"/>
</dbReference>
<evidence type="ECO:0000256" key="4">
    <source>
        <dbReference type="ARBA" id="ARBA00022475"/>
    </source>
</evidence>
<feature type="domain" description="ABC transmembrane type-1" evidence="12">
    <location>
        <begin position="147"/>
        <end position="426"/>
    </location>
</feature>